<evidence type="ECO:0000256" key="8">
    <source>
        <dbReference type="PROSITE-ProRule" id="PRU00175"/>
    </source>
</evidence>
<dbReference type="GO" id="GO:0033557">
    <property type="term" value="C:Slx1-Slx4 complex"/>
    <property type="evidence" value="ECO:0007669"/>
    <property type="project" value="InterPro"/>
</dbReference>
<evidence type="ECO:0000259" key="9">
    <source>
        <dbReference type="PROSITE" id="PS50089"/>
    </source>
</evidence>
<keyword evidence="1" id="KW-0540">Nuclease</keyword>
<keyword evidence="4" id="KW-0378">Hydrolase</keyword>
<dbReference type="PROSITE" id="PS50164">
    <property type="entry name" value="GIY_YIG"/>
    <property type="match status" value="1"/>
</dbReference>
<evidence type="ECO:0000256" key="4">
    <source>
        <dbReference type="ARBA" id="ARBA00022801"/>
    </source>
</evidence>
<reference evidence="11" key="1">
    <citation type="submission" date="2015-07" db="EMBL/GenBank/DDBJ databases">
        <title>Adaptation to a free-living lifestyle via gene acquisitions in the diplomonad Trepomonas sp. PC1.</title>
        <authorList>
            <person name="Xu F."/>
            <person name="Jerlstrom-Hultqvist J."/>
            <person name="Kolisko M."/>
            <person name="Simpson A.G.B."/>
            <person name="Roger A.J."/>
            <person name="Svard S.G."/>
            <person name="Andersson J.O."/>
        </authorList>
    </citation>
    <scope>NUCLEOTIDE SEQUENCE</scope>
    <source>
        <strain evidence="11">PC1</strain>
    </source>
</reference>
<dbReference type="HAMAP" id="MF_03100">
    <property type="entry name" value="Endonuc_su_Slx1"/>
    <property type="match status" value="1"/>
</dbReference>
<keyword evidence="3" id="KW-0227">DNA damage</keyword>
<feature type="non-terminal residue" evidence="11">
    <location>
        <position position="309"/>
    </location>
</feature>
<evidence type="ECO:0000259" key="10">
    <source>
        <dbReference type="PROSITE" id="PS50164"/>
    </source>
</evidence>
<keyword evidence="2" id="KW-0255">Endonuclease</keyword>
<gene>
    <name evidence="11" type="ORF">TPC1_16461</name>
</gene>
<keyword evidence="8" id="KW-0862">Zinc</keyword>
<dbReference type="Gene3D" id="3.40.1440.10">
    <property type="entry name" value="GIY-YIG endonuclease"/>
    <property type="match status" value="1"/>
</dbReference>
<dbReference type="GO" id="GO:0008821">
    <property type="term" value="F:crossover junction DNA endonuclease activity"/>
    <property type="evidence" value="ECO:0007669"/>
    <property type="project" value="TreeGrafter"/>
</dbReference>
<dbReference type="PROSITE" id="PS50089">
    <property type="entry name" value="ZF_RING_2"/>
    <property type="match status" value="1"/>
</dbReference>
<evidence type="ECO:0000256" key="1">
    <source>
        <dbReference type="ARBA" id="ARBA00022722"/>
    </source>
</evidence>
<evidence type="ECO:0000313" key="11">
    <source>
        <dbReference type="EMBL" id="JAP91806.1"/>
    </source>
</evidence>
<keyword evidence="8" id="KW-0479">Metal-binding</keyword>
<keyword evidence="7" id="KW-0539">Nucleus</keyword>
<dbReference type="InterPro" id="IPR000305">
    <property type="entry name" value="GIY-YIG_endonuc"/>
</dbReference>
<sequence length="309" mass="35442">FHYSGAKGLFAVYCLQSLNPKYKDNCYIGYTPTPKRRIRQHNKELAGGARKTSKKGPWRMGMFIAGFPTHVAGLKFEYIWTYPNESKYVGNISSPGADGIKNPSNFDDAMHVLRILLSKDPYQDQPLQIHFLYPDLYLKYKEMFEKINVIVNYSQEFTTEKGFDVAGDQVYNHQNNFDTECQLCGEIVSKTAAKCYKCNEIFCQKCLGCCLADQTDTLRPIRGNCPVCKENILWKTILLQQQVELAKERHQIDNSSSEGLNENENSLRFSQVSDIPTFEQVTKKEELKNLKIEVQSNDSKQLQQKKTSP</sequence>
<evidence type="ECO:0000256" key="2">
    <source>
        <dbReference type="ARBA" id="ARBA00022759"/>
    </source>
</evidence>
<dbReference type="InterPro" id="IPR001841">
    <property type="entry name" value="Znf_RING"/>
</dbReference>
<keyword evidence="8" id="KW-0863">Zinc-finger</keyword>
<dbReference type="InterPro" id="IPR013083">
    <property type="entry name" value="Znf_RING/FYVE/PHD"/>
</dbReference>
<dbReference type="EMBL" id="GDID01004800">
    <property type="protein sequence ID" value="JAP91806.1"/>
    <property type="molecule type" value="Transcribed_RNA"/>
</dbReference>
<feature type="domain" description="GIY-YIG" evidence="10">
    <location>
        <begin position="8"/>
        <end position="90"/>
    </location>
</feature>
<proteinExistence type="inferred from homology"/>
<dbReference type="CDD" id="cd10455">
    <property type="entry name" value="GIY-YIG_SLX1"/>
    <property type="match status" value="1"/>
</dbReference>
<keyword evidence="6" id="KW-0234">DNA repair</keyword>
<dbReference type="PANTHER" id="PTHR20208:SF10">
    <property type="entry name" value="STRUCTURE-SPECIFIC ENDONUCLEASE SUBUNIT SLX1"/>
    <property type="match status" value="1"/>
</dbReference>
<dbReference type="GO" id="GO:0008270">
    <property type="term" value="F:zinc ion binding"/>
    <property type="evidence" value="ECO:0007669"/>
    <property type="project" value="UniProtKB-KW"/>
</dbReference>
<dbReference type="Pfam" id="PF01541">
    <property type="entry name" value="GIY-YIG"/>
    <property type="match status" value="1"/>
</dbReference>
<evidence type="ECO:0000256" key="3">
    <source>
        <dbReference type="ARBA" id="ARBA00022763"/>
    </source>
</evidence>
<dbReference type="InterPro" id="IPR050381">
    <property type="entry name" value="SLX1_endonuclease"/>
</dbReference>
<feature type="domain" description="RING-type" evidence="9">
    <location>
        <begin position="181"/>
        <end position="229"/>
    </location>
</feature>
<feature type="non-terminal residue" evidence="11">
    <location>
        <position position="1"/>
    </location>
</feature>
<evidence type="ECO:0000256" key="5">
    <source>
        <dbReference type="ARBA" id="ARBA00023172"/>
    </source>
</evidence>
<dbReference type="Gene3D" id="3.30.40.10">
    <property type="entry name" value="Zinc/RING finger domain, C3HC4 (zinc finger)"/>
    <property type="match status" value="1"/>
</dbReference>
<accession>A0A146K8A0</accession>
<dbReference type="InterPro" id="IPR035901">
    <property type="entry name" value="GIY-YIG_endonuc_sf"/>
</dbReference>
<dbReference type="GO" id="GO:0017108">
    <property type="term" value="F:5'-flap endonuclease activity"/>
    <property type="evidence" value="ECO:0007669"/>
    <property type="project" value="InterPro"/>
</dbReference>
<organism evidence="11">
    <name type="scientific">Trepomonas sp. PC1</name>
    <dbReference type="NCBI Taxonomy" id="1076344"/>
    <lineage>
        <taxon>Eukaryota</taxon>
        <taxon>Metamonada</taxon>
        <taxon>Diplomonadida</taxon>
        <taxon>Hexamitidae</taxon>
        <taxon>Hexamitinae</taxon>
        <taxon>Trepomonas</taxon>
    </lineage>
</organism>
<evidence type="ECO:0000256" key="7">
    <source>
        <dbReference type="ARBA" id="ARBA00023242"/>
    </source>
</evidence>
<dbReference type="InterPro" id="IPR027520">
    <property type="entry name" value="Slx1"/>
</dbReference>
<dbReference type="GO" id="GO:0000724">
    <property type="term" value="P:double-strand break repair via homologous recombination"/>
    <property type="evidence" value="ECO:0007669"/>
    <property type="project" value="TreeGrafter"/>
</dbReference>
<keyword evidence="5" id="KW-0233">DNA recombination</keyword>
<dbReference type="PANTHER" id="PTHR20208">
    <property type="entry name" value="STRUCTURE-SPECIFIC ENDONUCLEASE SUBUNIT SLX1"/>
    <property type="match status" value="1"/>
</dbReference>
<evidence type="ECO:0000256" key="6">
    <source>
        <dbReference type="ARBA" id="ARBA00023204"/>
    </source>
</evidence>
<protein>
    <submittedName>
        <fullName evidence="11">GIY-YIG catalytic domain-containing protein</fullName>
    </submittedName>
</protein>
<name>A0A146K8A0_9EUKA</name>
<dbReference type="AlphaFoldDB" id="A0A146K8A0"/>